<evidence type="ECO:0000256" key="6">
    <source>
        <dbReference type="ARBA" id="ARBA00022989"/>
    </source>
</evidence>
<dbReference type="GO" id="GO:0009401">
    <property type="term" value="P:phosphoenolpyruvate-dependent sugar phosphotransferase system"/>
    <property type="evidence" value="ECO:0007669"/>
    <property type="project" value="InterPro"/>
</dbReference>
<keyword evidence="3" id="KW-1003">Cell membrane</keyword>
<dbReference type="GO" id="GO:1901264">
    <property type="term" value="P:carbohydrate derivative transport"/>
    <property type="evidence" value="ECO:0007669"/>
    <property type="project" value="TreeGrafter"/>
</dbReference>
<proteinExistence type="predicted"/>
<keyword evidence="7 8" id="KW-0472">Membrane</keyword>
<feature type="transmembrane region" description="Helical" evidence="8">
    <location>
        <begin position="50"/>
        <end position="78"/>
    </location>
</feature>
<keyword evidence="5 8" id="KW-0812">Transmembrane</keyword>
<dbReference type="Pfam" id="PF02378">
    <property type="entry name" value="PTS_EIIC"/>
    <property type="match status" value="1"/>
</dbReference>
<feature type="domain" description="Phosphotransferase system EIIC" evidence="9">
    <location>
        <begin position="1"/>
        <end position="82"/>
    </location>
</feature>
<dbReference type="Proteomes" id="UP000308444">
    <property type="component" value="Unassembled WGS sequence"/>
</dbReference>
<evidence type="ECO:0000256" key="7">
    <source>
        <dbReference type="ARBA" id="ARBA00023136"/>
    </source>
</evidence>
<feature type="non-terminal residue" evidence="10">
    <location>
        <position position="85"/>
    </location>
</feature>
<keyword evidence="6 8" id="KW-1133">Transmembrane helix</keyword>
<dbReference type="EMBL" id="SZOH01001496">
    <property type="protein sequence ID" value="TKJ00735.1"/>
    <property type="molecule type" value="Genomic_DNA"/>
</dbReference>
<evidence type="ECO:0000256" key="4">
    <source>
        <dbReference type="ARBA" id="ARBA00022597"/>
    </source>
</evidence>
<evidence type="ECO:0000313" key="11">
    <source>
        <dbReference type="Proteomes" id="UP000308444"/>
    </source>
</evidence>
<evidence type="ECO:0000313" key="10">
    <source>
        <dbReference type="EMBL" id="TKJ00735.1"/>
    </source>
</evidence>
<gene>
    <name evidence="10" type="ORF">FC695_20845</name>
</gene>
<name>A0A9X9A863_BACCE</name>
<feature type="non-terminal residue" evidence="10">
    <location>
        <position position="1"/>
    </location>
</feature>
<evidence type="ECO:0000256" key="1">
    <source>
        <dbReference type="ARBA" id="ARBA00004651"/>
    </source>
</evidence>
<sequence>PPSVSRSFEALIPAAFVIIIMSLVTVVFSIDLHHVVDKLAAPLVKAGDSYFGVMIPVFLITFFWSFGIHGVSVVGTVARPLWEVY</sequence>
<comment type="subcellular location">
    <subcellularLocation>
        <location evidence="1">Cell membrane</location>
        <topology evidence="1">Multi-pass membrane protein</topology>
    </subcellularLocation>
</comment>
<evidence type="ECO:0000256" key="5">
    <source>
        <dbReference type="ARBA" id="ARBA00022692"/>
    </source>
</evidence>
<dbReference type="GO" id="GO:0008982">
    <property type="term" value="F:protein-N(PI)-phosphohistidine-sugar phosphotransferase activity"/>
    <property type="evidence" value="ECO:0007669"/>
    <property type="project" value="InterPro"/>
</dbReference>
<dbReference type="GO" id="GO:0005886">
    <property type="term" value="C:plasma membrane"/>
    <property type="evidence" value="ECO:0007669"/>
    <property type="project" value="UniProtKB-SubCell"/>
</dbReference>
<evidence type="ECO:0000256" key="2">
    <source>
        <dbReference type="ARBA" id="ARBA00022448"/>
    </source>
</evidence>
<protein>
    <submittedName>
        <fullName evidence="10">PTS sugar transporter subunit IIC</fullName>
    </submittedName>
</protein>
<keyword evidence="2" id="KW-0813">Transport</keyword>
<keyword evidence="4 10" id="KW-0762">Sugar transport</keyword>
<comment type="caution">
    <text evidence="10">The sequence shown here is derived from an EMBL/GenBank/DDBJ whole genome shotgun (WGS) entry which is preliminary data.</text>
</comment>
<dbReference type="PANTHER" id="PTHR33989">
    <property type="match status" value="1"/>
</dbReference>
<feature type="transmembrane region" description="Helical" evidence="8">
    <location>
        <begin position="12"/>
        <end position="30"/>
    </location>
</feature>
<organism evidence="10 11">
    <name type="scientific">Bacillus cereus</name>
    <dbReference type="NCBI Taxonomy" id="1396"/>
    <lineage>
        <taxon>Bacteria</taxon>
        <taxon>Bacillati</taxon>
        <taxon>Bacillota</taxon>
        <taxon>Bacilli</taxon>
        <taxon>Bacillales</taxon>
        <taxon>Bacillaceae</taxon>
        <taxon>Bacillus</taxon>
        <taxon>Bacillus cereus group</taxon>
    </lineage>
</organism>
<dbReference type="AlphaFoldDB" id="A0A9X9A863"/>
<dbReference type="InterPro" id="IPR051088">
    <property type="entry name" value="PTS_Sugar-EIIC/EIIB"/>
</dbReference>
<dbReference type="PANTHER" id="PTHR33989:SF11">
    <property type="entry name" value="LICHENAN PERMEASE IIC COMPONENT"/>
    <property type="match status" value="1"/>
</dbReference>
<dbReference type="InterPro" id="IPR003352">
    <property type="entry name" value="PTS_EIIC"/>
</dbReference>
<evidence type="ECO:0000259" key="9">
    <source>
        <dbReference type="Pfam" id="PF02378"/>
    </source>
</evidence>
<accession>A0A9X9A863</accession>
<evidence type="ECO:0000256" key="8">
    <source>
        <dbReference type="SAM" id="Phobius"/>
    </source>
</evidence>
<reference evidence="10 11" key="1">
    <citation type="journal article" date="2019" name="Environ. Microbiol.">
        <title>An active ?-lactamase is a part of an orchestrated cell wall stress resistance network of Bacillus subtilis and related rhizosphere species.</title>
        <authorList>
            <person name="Bucher T."/>
            <person name="Keren-Paz A."/>
            <person name="Hausser J."/>
            <person name="Olender T."/>
            <person name="Cytryn E."/>
            <person name="Kolodkin-Gal I."/>
        </authorList>
    </citation>
    <scope>NUCLEOTIDE SEQUENCE [LARGE SCALE GENOMIC DNA]</scope>
    <source>
        <strain evidence="10 11">I32</strain>
    </source>
</reference>
<evidence type="ECO:0000256" key="3">
    <source>
        <dbReference type="ARBA" id="ARBA00022475"/>
    </source>
</evidence>